<dbReference type="GO" id="GO:0005096">
    <property type="term" value="F:GTPase activator activity"/>
    <property type="evidence" value="ECO:0007669"/>
    <property type="project" value="TreeGrafter"/>
</dbReference>
<evidence type="ECO:0000256" key="3">
    <source>
        <dbReference type="SAM" id="MobiDB-lite"/>
    </source>
</evidence>
<dbReference type="GO" id="GO:0019905">
    <property type="term" value="F:syntaxin binding"/>
    <property type="evidence" value="ECO:0007669"/>
    <property type="project" value="TreeGrafter"/>
</dbReference>
<evidence type="ECO:0000259" key="4">
    <source>
        <dbReference type="PROSITE" id="PS50086"/>
    </source>
</evidence>
<dbReference type="InterPro" id="IPR013577">
    <property type="entry name" value="LLGL2"/>
</dbReference>
<accession>A0A2A2KNL0</accession>
<dbReference type="GO" id="GO:0045159">
    <property type="term" value="F:myosin II binding"/>
    <property type="evidence" value="ECO:0007669"/>
    <property type="project" value="TreeGrafter"/>
</dbReference>
<dbReference type="GO" id="GO:0005886">
    <property type="term" value="C:plasma membrane"/>
    <property type="evidence" value="ECO:0007669"/>
    <property type="project" value="TreeGrafter"/>
</dbReference>
<dbReference type="InterPro" id="IPR000195">
    <property type="entry name" value="Rab-GAP-TBC_dom"/>
</dbReference>
<dbReference type="PRINTS" id="PR00962">
    <property type="entry name" value="LETHAL2GIANT"/>
</dbReference>
<sequence length="1503" mass="170368">MSTFGELLKKAQDAITSLRGGNNYFLGKDGDIVFSKNNVCIHEASSAQDEDEMHTPGYLTIHCQQDEQVGVTLVLQWLPNTTLHKNPASIRSVSPRGHRNTEPPNGKNEDVRRRQTDPDDVTVEMSTTEDETSVATSVASNDITVEMNGDVITVTSVKDRPKTLMKNSEPLPINHSAGLSLGVPSINVIPNTPIDRESVDELRIPENQDNHTVANSDSPRSQSSMSTSGADENLTDLEDHPDHSSSDNESDREETQFSPAASISKYRESCASVIDKTPEQFALEHDLMLTEMKDKDESIVLSRGRAMYSNSSNSRTSLSSASLFSVNLGKMRTMRLFYSNPEGTCGQLVIATHDSHYKILHFHHGGLDKLAHLFEQWSAIKTKSVKDGSPSPVPDRHLIISQPEVSKGEMDPEDGLYEKVNCNYWRSLQNSDGAIDDAITIKKAIFFASMEPEMRKEIWPFLLRVFPWQSTVEQRETIRNDLFLDYQNIRKKRNKKSVGATWEMIENTVWKDVVRTDRKNPFYYGDDNPNIETLRNILLNFASTYPEINYIQGMSDLCAPLLITLRDEVLAYWCFNGLMQLTVFSSNPKGNENLMETNLDYLRELLQLFVPSFYLHLCTIGGDALHLMFVHRWILLFFKREFPEIDALHIWEACWARYRTSYFHLFVCTAIVSIYGTDVVSQKLPHDEILLYFSSLGMHMDASVVLKKARGLLYDFVHRDSIPCSLAGLCAAEVEQWDSHRQPQQFHCVRMFRFIRDHIGAGDTLHEDSISSYTDYRLTVRHGFPLGTTCMAIDNRLSLIALGTDKGEVLIYGSQGLVWDGALPGRTQNRYVAHLYFALGKGALVALCSDGEFYRFKMTGQHLTCDKVDKDPRMKKITSCHMIERPEDVRLLLIGTVCGNIYSLNIETLELAEYLIFNESIQPRLVERNPEFSGKTAINFIVSNPEKPNEMLLVLDGSLIVHYNSSTNELIDAELLDVRIESVTWTENSRFYVAQSDGEYSEFSTKPLNRKLAPSIFGPYPCMPILKVILAKTRRNSEPIMLISGGMLRATFGDRHTLTAKQGDKLVIFDLATPILDFEVFRPDKEETGNILLILTENEIIMIDLDDEEWKPILSTHFYPLHASTITAQEHCNHVEEHIWKMLLKYSDDFWVHSRYSKRSFPFSGGHEGIARAACSASNDAYKRQLYIAGHENGTVHVWAAGGFSMRLLFVINTAKEFAGYEDERKMMSKSMTSSNSEAQNRSHDSDKMIVSDDWPPFAKVGEYDPFCDDANLCIQKVVFDGKTGNLAVASRGGHILLYTLSENHNTLKPSSMNVQLIDESLIKQNSNLRNNSKPMPIRTTEESYRAGYQPFFNEANKQSLLIQLLPSTNVTSLALLSNRNYLAAGNEFGYVLIDWRTRNEIMKNTLFSNMDLQQVGALGNTLSRFRTMKQSIRQTFRRKKRTHTNPNSEESKNEPSNASNGSANTTSRVQQMRALSDDEEDEQLRPVERKIEFRVTNNGISH</sequence>
<keyword evidence="1" id="KW-0853">WD repeat</keyword>
<dbReference type="Gene3D" id="1.10.8.270">
    <property type="entry name" value="putative rabgap domain of human tbc1 domain family member 14 like domains"/>
    <property type="match status" value="1"/>
</dbReference>
<comment type="caution">
    <text evidence="5">The sequence shown here is derived from an EMBL/GenBank/DDBJ whole genome shotgun (WGS) entry which is preliminary data.</text>
</comment>
<dbReference type="STRING" id="2018661.A0A2A2KNL0"/>
<gene>
    <name evidence="5" type="ORF">WR25_12592</name>
</gene>
<feature type="region of interest" description="Disordered" evidence="3">
    <location>
        <begin position="163"/>
        <end position="184"/>
    </location>
</feature>
<feature type="compositionally biased region" description="Basic and acidic residues" evidence="3">
    <location>
        <begin position="107"/>
        <end position="117"/>
    </location>
</feature>
<dbReference type="PROSITE" id="PS50086">
    <property type="entry name" value="TBC_RABGAP"/>
    <property type="match status" value="1"/>
</dbReference>
<dbReference type="Gene3D" id="1.10.472.80">
    <property type="entry name" value="Ypt/Rab-GAP domain of gyp1p, domain 3"/>
    <property type="match status" value="1"/>
</dbReference>
<dbReference type="GO" id="GO:0032878">
    <property type="term" value="P:regulation of establishment or maintenance of cell polarity"/>
    <property type="evidence" value="ECO:0007669"/>
    <property type="project" value="TreeGrafter"/>
</dbReference>
<dbReference type="InterPro" id="IPR035969">
    <property type="entry name" value="Rab-GAP_TBC_sf"/>
</dbReference>
<dbReference type="Pfam" id="PF08366">
    <property type="entry name" value="LLGL"/>
    <property type="match status" value="1"/>
</dbReference>
<keyword evidence="2" id="KW-0677">Repeat</keyword>
<feature type="domain" description="Rab-GAP TBC" evidence="4">
    <location>
        <begin position="449"/>
        <end position="658"/>
    </location>
</feature>
<keyword evidence="6" id="KW-1185">Reference proteome</keyword>
<dbReference type="PANTHER" id="PTHR10241">
    <property type="entry name" value="LETHAL 2 GIANT LARVAE PROTEIN"/>
    <property type="match status" value="1"/>
</dbReference>
<dbReference type="InterPro" id="IPR036322">
    <property type="entry name" value="WD40_repeat_dom_sf"/>
</dbReference>
<evidence type="ECO:0000313" key="5">
    <source>
        <dbReference type="EMBL" id="PAV75581.1"/>
    </source>
</evidence>
<proteinExistence type="predicted"/>
<dbReference type="SUPFAM" id="SSF50978">
    <property type="entry name" value="WD40 repeat-like"/>
    <property type="match status" value="1"/>
</dbReference>
<dbReference type="Pfam" id="PF00566">
    <property type="entry name" value="RabGAP-TBC"/>
    <property type="match status" value="1"/>
</dbReference>
<feature type="region of interest" description="Disordered" evidence="3">
    <location>
        <begin position="208"/>
        <end position="263"/>
    </location>
</feature>
<dbReference type="FunFam" id="1.10.472.80:FF:000020">
    <property type="entry name" value="TBC1 domain family, member 16"/>
    <property type="match status" value="1"/>
</dbReference>
<name>A0A2A2KNL0_9BILA</name>
<dbReference type="OrthoDB" id="10264062at2759"/>
<evidence type="ECO:0000256" key="1">
    <source>
        <dbReference type="ARBA" id="ARBA00022574"/>
    </source>
</evidence>
<dbReference type="GO" id="GO:0030866">
    <property type="term" value="P:cortical actin cytoskeleton organization"/>
    <property type="evidence" value="ECO:0007669"/>
    <property type="project" value="TreeGrafter"/>
</dbReference>
<dbReference type="SUPFAM" id="SSF47923">
    <property type="entry name" value="Ypt/Rab-GAP domain of gyp1p"/>
    <property type="match status" value="2"/>
</dbReference>
<protein>
    <recommendedName>
        <fullName evidence="4">Rab-GAP TBC domain-containing protein</fullName>
    </recommendedName>
</protein>
<feature type="compositionally biased region" description="Polar residues" evidence="3">
    <location>
        <begin position="210"/>
        <end position="230"/>
    </location>
</feature>
<dbReference type="EMBL" id="LIAE01008056">
    <property type="protein sequence ID" value="PAV75581.1"/>
    <property type="molecule type" value="Genomic_DNA"/>
</dbReference>
<dbReference type="PANTHER" id="PTHR10241:SF29">
    <property type="entry name" value="LETHAL(2) GIANT LARVAE PROTEIN"/>
    <property type="match status" value="1"/>
</dbReference>
<evidence type="ECO:0000256" key="2">
    <source>
        <dbReference type="ARBA" id="ARBA00022737"/>
    </source>
</evidence>
<dbReference type="GO" id="GO:0008593">
    <property type="term" value="P:regulation of Notch signaling pathway"/>
    <property type="evidence" value="ECO:0007669"/>
    <property type="project" value="TreeGrafter"/>
</dbReference>
<dbReference type="Proteomes" id="UP000218231">
    <property type="component" value="Unassembled WGS sequence"/>
</dbReference>
<organism evidence="5 6">
    <name type="scientific">Diploscapter pachys</name>
    <dbReference type="NCBI Taxonomy" id="2018661"/>
    <lineage>
        <taxon>Eukaryota</taxon>
        <taxon>Metazoa</taxon>
        <taxon>Ecdysozoa</taxon>
        <taxon>Nematoda</taxon>
        <taxon>Chromadorea</taxon>
        <taxon>Rhabditida</taxon>
        <taxon>Rhabditina</taxon>
        <taxon>Rhabditomorpha</taxon>
        <taxon>Rhabditoidea</taxon>
        <taxon>Rhabditidae</taxon>
        <taxon>Diploscapter</taxon>
    </lineage>
</organism>
<feature type="compositionally biased region" description="Basic and acidic residues" evidence="3">
    <location>
        <begin position="237"/>
        <end position="246"/>
    </location>
</feature>
<feature type="region of interest" description="Disordered" evidence="3">
    <location>
        <begin position="85"/>
        <end position="132"/>
    </location>
</feature>
<dbReference type="GO" id="GO:0030864">
    <property type="term" value="C:cortical actin cytoskeleton"/>
    <property type="evidence" value="ECO:0007669"/>
    <property type="project" value="TreeGrafter"/>
</dbReference>
<dbReference type="InterPro" id="IPR000664">
    <property type="entry name" value="Lethal2_giant"/>
</dbReference>
<dbReference type="EMBL" id="LIAE01008056">
    <property type="protein sequence ID" value="PAV75582.1"/>
    <property type="molecule type" value="Genomic_DNA"/>
</dbReference>
<evidence type="ECO:0000313" key="6">
    <source>
        <dbReference type="Proteomes" id="UP000218231"/>
    </source>
</evidence>
<dbReference type="GO" id="GO:0051294">
    <property type="term" value="P:establishment of spindle orientation"/>
    <property type="evidence" value="ECO:0007669"/>
    <property type="project" value="TreeGrafter"/>
</dbReference>
<dbReference type="Gene3D" id="2.30.29.230">
    <property type="match status" value="1"/>
</dbReference>
<feature type="compositionally biased region" description="Low complexity" evidence="3">
    <location>
        <begin position="1457"/>
        <end position="1468"/>
    </location>
</feature>
<dbReference type="SMART" id="SM00164">
    <property type="entry name" value="TBC"/>
    <property type="match status" value="1"/>
</dbReference>
<feature type="region of interest" description="Disordered" evidence="3">
    <location>
        <begin position="1433"/>
        <end position="1489"/>
    </location>
</feature>
<feature type="compositionally biased region" description="Acidic residues" evidence="3">
    <location>
        <begin position="118"/>
        <end position="132"/>
    </location>
</feature>
<reference evidence="5 6" key="1">
    <citation type="journal article" date="2017" name="Curr. Biol.">
        <title>Genome architecture and evolution of a unichromosomal asexual nematode.</title>
        <authorList>
            <person name="Fradin H."/>
            <person name="Zegar C."/>
            <person name="Gutwein M."/>
            <person name="Lucas J."/>
            <person name="Kovtun M."/>
            <person name="Corcoran D."/>
            <person name="Baugh L.R."/>
            <person name="Kiontke K."/>
            <person name="Gunsalus K."/>
            <person name="Fitch D.H."/>
            <person name="Piano F."/>
        </authorList>
    </citation>
    <scope>NUCLEOTIDE SEQUENCE [LARGE SCALE GENOMIC DNA]</scope>
    <source>
        <strain evidence="5">PF1309</strain>
    </source>
</reference>
<dbReference type="GO" id="GO:0006893">
    <property type="term" value="P:Golgi to plasma membrane transport"/>
    <property type="evidence" value="ECO:0007669"/>
    <property type="project" value="TreeGrafter"/>
</dbReference>